<reference evidence="2" key="1">
    <citation type="journal article" date="2019" name="Curr. Biol.">
        <title>Genome Sequence of Striga asiatica Provides Insight into the Evolution of Plant Parasitism.</title>
        <authorList>
            <person name="Yoshida S."/>
            <person name="Kim S."/>
            <person name="Wafula E.K."/>
            <person name="Tanskanen J."/>
            <person name="Kim Y.M."/>
            <person name="Honaas L."/>
            <person name="Yang Z."/>
            <person name="Spallek T."/>
            <person name="Conn C.E."/>
            <person name="Ichihashi Y."/>
            <person name="Cheong K."/>
            <person name="Cui S."/>
            <person name="Der J.P."/>
            <person name="Gundlach H."/>
            <person name="Jiao Y."/>
            <person name="Hori C."/>
            <person name="Ishida J.K."/>
            <person name="Kasahara H."/>
            <person name="Kiba T."/>
            <person name="Kim M.S."/>
            <person name="Koo N."/>
            <person name="Laohavisit A."/>
            <person name="Lee Y.H."/>
            <person name="Lumba S."/>
            <person name="McCourt P."/>
            <person name="Mortimer J.C."/>
            <person name="Mutuku J.M."/>
            <person name="Nomura T."/>
            <person name="Sasaki-Sekimoto Y."/>
            <person name="Seto Y."/>
            <person name="Wang Y."/>
            <person name="Wakatake T."/>
            <person name="Sakakibara H."/>
            <person name="Demura T."/>
            <person name="Yamaguchi S."/>
            <person name="Yoneyama K."/>
            <person name="Manabe R.I."/>
            <person name="Nelson D.C."/>
            <person name="Schulman A.H."/>
            <person name="Timko M.P."/>
            <person name="dePamphilis C.W."/>
            <person name="Choi D."/>
            <person name="Shirasu K."/>
        </authorList>
    </citation>
    <scope>NUCLEOTIDE SEQUENCE [LARGE SCALE GENOMIC DNA]</scope>
    <source>
        <strain evidence="2">cv. UVA1</strain>
    </source>
</reference>
<comment type="caution">
    <text evidence="1">The sequence shown here is derived from an EMBL/GenBank/DDBJ whole genome shotgun (WGS) entry which is preliminary data.</text>
</comment>
<organism evidence="1 2">
    <name type="scientific">Striga asiatica</name>
    <name type="common">Asiatic witchweed</name>
    <name type="synonym">Buchnera asiatica</name>
    <dbReference type="NCBI Taxonomy" id="4170"/>
    <lineage>
        <taxon>Eukaryota</taxon>
        <taxon>Viridiplantae</taxon>
        <taxon>Streptophyta</taxon>
        <taxon>Embryophyta</taxon>
        <taxon>Tracheophyta</taxon>
        <taxon>Spermatophyta</taxon>
        <taxon>Magnoliopsida</taxon>
        <taxon>eudicotyledons</taxon>
        <taxon>Gunneridae</taxon>
        <taxon>Pentapetalae</taxon>
        <taxon>asterids</taxon>
        <taxon>lamiids</taxon>
        <taxon>Lamiales</taxon>
        <taxon>Orobanchaceae</taxon>
        <taxon>Buchnereae</taxon>
        <taxon>Striga</taxon>
    </lineage>
</organism>
<accession>A0A5A7Q4K3</accession>
<dbReference type="EMBL" id="BKCP01005838">
    <property type="protein sequence ID" value="GER40099.1"/>
    <property type="molecule type" value="Genomic_DNA"/>
</dbReference>
<evidence type="ECO:0000313" key="1">
    <source>
        <dbReference type="EMBL" id="GER40099.1"/>
    </source>
</evidence>
<keyword evidence="2" id="KW-1185">Reference proteome</keyword>
<proteinExistence type="predicted"/>
<dbReference type="Proteomes" id="UP000325081">
    <property type="component" value="Unassembled WGS sequence"/>
</dbReference>
<evidence type="ECO:0000313" key="2">
    <source>
        <dbReference type="Proteomes" id="UP000325081"/>
    </source>
</evidence>
<keyword evidence="1" id="KW-0675">Receptor</keyword>
<gene>
    <name evidence="1" type="ORF">STAS_16758</name>
</gene>
<name>A0A5A7Q4K3_STRAF</name>
<protein>
    <submittedName>
        <fullName evidence="1">B-cell receptor CD22</fullName>
    </submittedName>
</protein>
<sequence length="149" mass="16776">MVKQRRSARIESERPEVVEDAWSQPKEGTPMFKRFKVKVGTIELNLFHSGKLCLMKESSMKTGRIAAKFLSVDANFQYSKSMRVSRTSSLESGSQVSFNFVFLTFPSRFKTPTNWVTIPVSSFLISFTIALPQSFRVTSSSTEIDTASA</sequence>
<dbReference type="AlphaFoldDB" id="A0A5A7Q4K3"/>